<accession>A0ABQ4R6P7</accession>
<reference evidence="1" key="1">
    <citation type="journal article" date="2021" name="Front. Microbiol.">
        <title>Comprehensive Comparative Genomics and Phenotyping of Methylobacterium Species.</title>
        <authorList>
            <person name="Alessa O."/>
            <person name="Ogura Y."/>
            <person name="Fujitani Y."/>
            <person name="Takami H."/>
            <person name="Hayashi T."/>
            <person name="Sahin N."/>
            <person name="Tani A."/>
        </authorList>
    </citation>
    <scope>NUCLEOTIDE SEQUENCE</scope>
    <source>
        <strain evidence="1">KCTC 52305</strain>
    </source>
</reference>
<evidence type="ECO:0000313" key="1">
    <source>
        <dbReference type="EMBL" id="GJD52835.1"/>
    </source>
</evidence>
<dbReference type="Proteomes" id="UP001055167">
    <property type="component" value="Unassembled WGS sequence"/>
</dbReference>
<proteinExistence type="predicted"/>
<comment type="caution">
    <text evidence="1">The sequence shown here is derived from an EMBL/GenBank/DDBJ whole genome shotgun (WGS) entry which is preliminary data.</text>
</comment>
<reference evidence="1" key="2">
    <citation type="submission" date="2021-08" db="EMBL/GenBank/DDBJ databases">
        <authorList>
            <person name="Tani A."/>
            <person name="Ola A."/>
            <person name="Ogura Y."/>
            <person name="Katsura K."/>
            <person name="Hayashi T."/>
        </authorList>
    </citation>
    <scope>NUCLEOTIDE SEQUENCE</scope>
    <source>
        <strain evidence="1">KCTC 52305</strain>
    </source>
</reference>
<evidence type="ECO:0000313" key="2">
    <source>
        <dbReference type="Proteomes" id="UP001055167"/>
    </source>
</evidence>
<gene>
    <name evidence="1" type="ORF">OPKNFCMD_5602</name>
</gene>
<organism evidence="1 2">
    <name type="scientific">Methylobacterium crusticola</name>
    <dbReference type="NCBI Taxonomy" id="1697972"/>
    <lineage>
        <taxon>Bacteria</taxon>
        <taxon>Pseudomonadati</taxon>
        <taxon>Pseudomonadota</taxon>
        <taxon>Alphaproteobacteria</taxon>
        <taxon>Hyphomicrobiales</taxon>
        <taxon>Methylobacteriaceae</taxon>
        <taxon>Methylobacterium</taxon>
    </lineage>
</organism>
<protein>
    <recommendedName>
        <fullName evidence="3">Flagellar basal body-associated protein FliL</fullName>
    </recommendedName>
</protein>
<dbReference type="RefSeq" id="WP_128564710.1">
    <property type="nucleotide sequence ID" value="NZ_BPQH01000022.1"/>
</dbReference>
<keyword evidence="2" id="KW-1185">Reference proteome</keyword>
<dbReference type="EMBL" id="BPQH01000022">
    <property type="protein sequence ID" value="GJD52835.1"/>
    <property type="molecule type" value="Genomic_DNA"/>
</dbReference>
<name>A0ABQ4R6P7_9HYPH</name>
<evidence type="ECO:0008006" key="3">
    <source>
        <dbReference type="Google" id="ProtNLM"/>
    </source>
</evidence>
<dbReference type="PROSITE" id="PS51257">
    <property type="entry name" value="PROKAR_LIPOPROTEIN"/>
    <property type="match status" value="1"/>
</dbReference>
<sequence>MRVLVTGLWICAVTILSCYGAVTWGGGLFARTPEPYLEGLQYQKLAPITVPMIADGKVQGYVVVVLVFTADARLMHTLPVPPNPFVVDEAFRQIYADPGLDFRRLARYDVTRRLAEIRARVNERLGAEVVKDVLVDEMNFVAKREVRS</sequence>